<feature type="transmembrane region" description="Helical" evidence="1">
    <location>
        <begin position="182"/>
        <end position="200"/>
    </location>
</feature>
<dbReference type="OrthoDB" id="9816523at2"/>
<reference evidence="3 4" key="1">
    <citation type="submission" date="2018-05" db="EMBL/GenBank/DDBJ databases">
        <title>Genomic Encyclopedia of Type Strains, Phase IV (KMG-IV): sequencing the most valuable type-strain genomes for metagenomic binning, comparative biology and taxonomic classification.</title>
        <authorList>
            <person name="Goeker M."/>
        </authorList>
    </citation>
    <scope>NUCLEOTIDE SEQUENCE [LARGE SCALE GENOMIC DNA]</scope>
    <source>
        <strain evidence="3 4">JC118</strain>
    </source>
</reference>
<organism evidence="3 4">
    <name type="scientific">Dielma fastidiosa</name>
    <dbReference type="NCBI Taxonomy" id="1034346"/>
    <lineage>
        <taxon>Bacteria</taxon>
        <taxon>Bacillati</taxon>
        <taxon>Bacillota</taxon>
        <taxon>Erysipelotrichia</taxon>
        <taxon>Erysipelotrichales</taxon>
        <taxon>Erysipelotrichaceae</taxon>
        <taxon>Dielma</taxon>
    </lineage>
</organism>
<proteinExistence type="predicted"/>
<sequence length="426" mass="49549">MIDWWVWLFQAFVFSFSFVYLTRSLPIKYKRNICFIILFCVYLVFYYPTSNNSLLEPVFRYGKFILFYFCWALLFLKINLNYALFLSVFCTALMGTWYSCFQLLFWLLGIQNRNLLVLISGIARILSVVFYKQKIIRIEEDRTIPIPELLISILPALSCFLANLVMYSLLLNTVALSQSQSFLFFLLAVFFAVSTLAVLASTESYFKSVLLQAESKRAENQLYLQYQLFLIEREKDEQLKALHHDMKNHLSVLNQLSEIEQVHEYVNQLKESAEMAMMIPDTGNPILNVILNQKSKCCDEKKIIFKMGIRFDNSDFLSSMEICTLFVNCLDNAIEAAEKCEINQRFIEIAGGWVNGCLVVRIQNTFHDHPIINENQLQTSKKDAANHRYGLKNVQAVLKKHQGTLTLKEEDQRFVVTWMIPSPSND</sequence>
<evidence type="ECO:0000313" key="4">
    <source>
        <dbReference type="Proteomes" id="UP000247612"/>
    </source>
</evidence>
<dbReference type="InterPro" id="IPR032834">
    <property type="entry name" value="NatK-like_C"/>
</dbReference>
<keyword evidence="1" id="KW-1133">Transmembrane helix</keyword>
<gene>
    <name evidence="3" type="ORF">DES51_113103</name>
</gene>
<dbReference type="PANTHER" id="PTHR40448:SF1">
    <property type="entry name" value="TWO-COMPONENT SENSOR HISTIDINE KINASE"/>
    <property type="match status" value="1"/>
</dbReference>
<dbReference type="SUPFAM" id="SSF55874">
    <property type="entry name" value="ATPase domain of HSP90 chaperone/DNA topoisomerase II/histidine kinase"/>
    <property type="match status" value="1"/>
</dbReference>
<keyword evidence="4" id="KW-1185">Reference proteome</keyword>
<dbReference type="CDD" id="cd16935">
    <property type="entry name" value="HATPase_AgrC-ComD-like"/>
    <property type="match status" value="1"/>
</dbReference>
<keyword evidence="3" id="KW-0808">Transferase</keyword>
<evidence type="ECO:0000259" key="2">
    <source>
        <dbReference type="Pfam" id="PF14501"/>
    </source>
</evidence>
<comment type="caution">
    <text evidence="3">The sequence shown here is derived from an EMBL/GenBank/DDBJ whole genome shotgun (WGS) entry which is preliminary data.</text>
</comment>
<dbReference type="Proteomes" id="UP000247612">
    <property type="component" value="Unassembled WGS sequence"/>
</dbReference>
<evidence type="ECO:0000256" key="1">
    <source>
        <dbReference type="SAM" id="Phobius"/>
    </source>
</evidence>
<dbReference type="STRING" id="1034346.GCA_000313565_03413"/>
<dbReference type="Gene3D" id="3.30.565.10">
    <property type="entry name" value="Histidine kinase-like ATPase, C-terminal domain"/>
    <property type="match status" value="1"/>
</dbReference>
<dbReference type="AlphaFoldDB" id="A0A318KJW4"/>
<feature type="domain" description="Sensor histidine kinase NatK-like C-terminal" evidence="2">
    <location>
        <begin position="319"/>
        <end position="421"/>
    </location>
</feature>
<dbReference type="EMBL" id="QJKH01000013">
    <property type="protein sequence ID" value="PXX76908.1"/>
    <property type="molecule type" value="Genomic_DNA"/>
</dbReference>
<feature type="transmembrane region" description="Helical" evidence="1">
    <location>
        <begin position="59"/>
        <end position="76"/>
    </location>
</feature>
<feature type="transmembrane region" description="Helical" evidence="1">
    <location>
        <begin position="83"/>
        <end position="108"/>
    </location>
</feature>
<accession>A0A318KJW4</accession>
<feature type="transmembrane region" description="Helical" evidence="1">
    <location>
        <begin position="6"/>
        <end position="22"/>
    </location>
</feature>
<dbReference type="PANTHER" id="PTHR40448">
    <property type="entry name" value="TWO-COMPONENT SENSOR HISTIDINE KINASE"/>
    <property type="match status" value="1"/>
</dbReference>
<dbReference type="InterPro" id="IPR036890">
    <property type="entry name" value="HATPase_C_sf"/>
</dbReference>
<dbReference type="GO" id="GO:0016301">
    <property type="term" value="F:kinase activity"/>
    <property type="evidence" value="ECO:0007669"/>
    <property type="project" value="UniProtKB-KW"/>
</dbReference>
<feature type="transmembrane region" description="Helical" evidence="1">
    <location>
        <begin position="151"/>
        <end position="170"/>
    </location>
</feature>
<feature type="transmembrane region" description="Helical" evidence="1">
    <location>
        <begin position="114"/>
        <end position="131"/>
    </location>
</feature>
<dbReference type="GO" id="GO:0042802">
    <property type="term" value="F:identical protein binding"/>
    <property type="evidence" value="ECO:0007669"/>
    <property type="project" value="TreeGrafter"/>
</dbReference>
<keyword evidence="1" id="KW-0472">Membrane</keyword>
<keyword evidence="3" id="KW-0418">Kinase</keyword>
<dbReference type="Pfam" id="PF14501">
    <property type="entry name" value="HATPase_c_5"/>
    <property type="match status" value="1"/>
</dbReference>
<protein>
    <submittedName>
        <fullName evidence="3">Sensor histidine kinase YesM</fullName>
    </submittedName>
</protein>
<name>A0A318KJW4_9FIRM</name>
<evidence type="ECO:0000313" key="3">
    <source>
        <dbReference type="EMBL" id="PXX76908.1"/>
    </source>
</evidence>
<keyword evidence="1" id="KW-0812">Transmembrane</keyword>
<dbReference type="RefSeq" id="WP_022939692.1">
    <property type="nucleotide sequence ID" value="NZ_CABKRQ010000011.1"/>
</dbReference>
<feature type="transmembrane region" description="Helical" evidence="1">
    <location>
        <begin position="29"/>
        <end position="47"/>
    </location>
</feature>